<proteinExistence type="predicted"/>
<name>A0A1Q5Q2N6_9ACTO</name>
<organism evidence="1 2">
    <name type="scientific">Bowdeniella nasicola</name>
    <dbReference type="NCBI Taxonomy" id="208480"/>
    <lineage>
        <taxon>Bacteria</taxon>
        <taxon>Bacillati</taxon>
        <taxon>Actinomycetota</taxon>
        <taxon>Actinomycetes</taxon>
        <taxon>Actinomycetales</taxon>
        <taxon>Actinomycetaceae</taxon>
        <taxon>Bowdeniella</taxon>
    </lineage>
</organism>
<accession>A0A1Q5Q2N6</accession>
<dbReference type="AlphaFoldDB" id="A0A1Q5Q2N6"/>
<sequence>MLRDGRALAIAPEALLIARDGEVEALPWFQFRSADWDGDHRVLTLHPVSSTKADLIFETENDQVFAFTTGVRERIESSIVHAVTRELAGDHLVQILIRRDEAGELFSQTVVSGDADFVAAHRSEIDAIERSARQAVGLPG</sequence>
<evidence type="ECO:0000313" key="2">
    <source>
        <dbReference type="Proteomes" id="UP000185628"/>
    </source>
</evidence>
<evidence type="ECO:0000313" key="1">
    <source>
        <dbReference type="EMBL" id="OKL54087.1"/>
    </source>
</evidence>
<protein>
    <submittedName>
        <fullName evidence="1">Uncharacterized protein</fullName>
    </submittedName>
</protein>
<gene>
    <name evidence="1" type="ORF">BSZ39_06120</name>
</gene>
<keyword evidence="2" id="KW-1185">Reference proteome</keyword>
<dbReference type="EMBL" id="MQVR01000028">
    <property type="protein sequence ID" value="OKL54087.1"/>
    <property type="molecule type" value="Genomic_DNA"/>
</dbReference>
<reference evidence="2" key="1">
    <citation type="submission" date="2016-12" db="EMBL/GenBank/DDBJ databases">
        <authorList>
            <person name="Meng X."/>
        </authorList>
    </citation>
    <scope>NUCLEOTIDE SEQUENCE [LARGE SCALE GENOMIC DNA]</scope>
    <source>
        <strain evidence="2">DSM 19116</strain>
    </source>
</reference>
<dbReference type="Proteomes" id="UP000185628">
    <property type="component" value="Unassembled WGS sequence"/>
</dbReference>
<comment type="caution">
    <text evidence="1">The sequence shown here is derived from an EMBL/GenBank/DDBJ whole genome shotgun (WGS) entry which is preliminary data.</text>
</comment>